<organism evidence="2 3">
    <name type="scientific">Lepidopterella palustris CBS 459.81</name>
    <dbReference type="NCBI Taxonomy" id="1314670"/>
    <lineage>
        <taxon>Eukaryota</taxon>
        <taxon>Fungi</taxon>
        <taxon>Dikarya</taxon>
        <taxon>Ascomycota</taxon>
        <taxon>Pezizomycotina</taxon>
        <taxon>Dothideomycetes</taxon>
        <taxon>Pleosporomycetidae</taxon>
        <taxon>Mytilinidiales</taxon>
        <taxon>Argynnaceae</taxon>
        <taxon>Lepidopterella</taxon>
    </lineage>
</organism>
<dbReference type="Proteomes" id="UP000250266">
    <property type="component" value="Unassembled WGS sequence"/>
</dbReference>
<protein>
    <submittedName>
        <fullName evidence="2">Uncharacterized protein</fullName>
    </submittedName>
</protein>
<gene>
    <name evidence="2" type="ORF">K432DRAFT_209382</name>
</gene>
<dbReference type="OrthoDB" id="9397715at2759"/>
<dbReference type="AlphaFoldDB" id="A0A8E2J9W9"/>
<reference evidence="2 3" key="1">
    <citation type="journal article" date="2016" name="Nat. Commun.">
        <title>Ectomycorrhizal ecology is imprinted in the genome of the dominant symbiotic fungus Cenococcum geophilum.</title>
        <authorList>
            <consortium name="DOE Joint Genome Institute"/>
            <person name="Peter M."/>
            <person name="Kohler A."/>
            <person name="Ohm R.A."/>
            <person name="Kuo A."/>
            <person name="Krutzmann J."/>
            <person name="Morin E."/>
            <person name="Arend M."/>
            <person name="Barry K.W."/>
            <person name="Binder M."/>
            <person name="Choi C."/>
            <person name="Clum A."/>
            <person name="Copeland A."/>
            <person name="Grisel N."/>
            <person name="Haridas S."/>
            <person name="Kipfer T."/>
            <person name="LaButti K."/>
            <person name="Lindquist E."/>
            <person name="Lipzen A."/>
            <person name="Maire R."/>
            <person name="Meier B."/>
            <person name="Mihaltcheva S."/>
            <person name="Molinier V."/>
            <person name="Murat C."/>
            <person name="Poggeler S."/>
            <person name="Quandt C.A."/>
            <person name="Sperisen C."/>
            <person name="Tritt A."/>
            <person name="Tisserant E."/>
            <person name="Crous P.W."/>
            <person name="Henrissat B."/>
            <person name="Nehls U."/>
            <person name="Egli S."/>
            <person name="Spatafora J.W."/>
            <person name="Grigoriev I.V."/>
            <person name="Martin F.M."/>
        </authorList>
    </citation>
    <scope>NUCLEOTIDE SEQUENCE [LARGE SCALE GENOMIC DNA]</scope>
    <source>
        <strain evidence="2 3">CBS 459.81</strain>
    </source>
</reference>
<evidence type="ECO:0000313" key="3">
    <source>
        <dbReference type="Proteomes" id="UP000250266"/>
    </source>
</evidence>
<sequence length="96" mass="10478">MHRPSVVQPDAAQQLPFRDGTPRYSPILPSTPQYSPVLPSTPCPILPAQYRCLFLTKPHPRGGPSAATFGFLRGLKRPDRHLLPTAQAGEALVDIP</sequence>
<name>A0A8E2J9W9_9PEZI</name>
<feature type="region of interest" description="Disordered" evidence="1">
    <location>
        <begin position="1"/>
        <end position="31"/>
    </location>
</feature>
<keyword evidence="3" id="KW-1185">Reference proteome</keyword>
<proteinExistence type="predicted"/>
<evidence type="ECO:0000313" key="2">
    <source>
        <dbReference type="EMBL" id="OCK74164.1"/>
    </source>
</evidence>
<evidence type="ECO:0000256" key="1">
    <source>
        <dbReference type="SAM" id="MobiDB-lite"/>
    </source>
</evidence>
<accession>A0A8E2J9W9</accession>
<dbReference type="EMBL" id="KV745543">
    <property type="protein sequence ID" value="OCK74164.1"/>
    <property type="molecule type" value="Genomic_DNA"/>
</dbReference>